<sequence length="93" mass="9677">DVPIFTEEPLSVVQKLGGSVTLRCSALPNHVNISWRLNGRELPNGGDEALGVLVRPGSLYIPSLTNLTVGRYQCVATTSVGSCASVPANVTAA</sequence>
<dbReference type="AlphaFoldDB" id="A0ABD0N7A2"/>
<reference evidence="2 3" key="1">
    <citation type="submission" date="2024-05" db="EMBL/GenBank/DDBJ databases">
        <title>Genome sequencing and assembly of Indian major carp, Cirrhinus mrigala (Hamilton, 1822).</title>
        <authorList>
            <person name="Mohindra V."/>
            <person name="Chowdhury L.M."/>
            <person name="Lal K."/>
            <person name="Jena J.K."/>
        </authorList>
    </citation>
    <scope>NUCLEOTIDE SEQUENCE [LARGE SCALE GENOMIC DNA]</scope>
    <source>
        <strain evidence="2">CM1030</strain>
        <tissue evidence="2">Blood</tissue>
    </source>
</reference>
<dbReference type="InterPro" id="IPR003598">
    <property type="entry name" value="Ig_sub2"/>
</dbReference>
<feature type="non-terminal residue" evidence="2">
    <location>
        <position position="1"/>
    </location>
</feature>
<name>A0ABD0N7A2_CIRMR</name>
<dbReference type="InterPro" id="IPR036179">
    <property type="entry name" value="Ig-like_dom_sf"/>
</dbReference>
<evidence type="ECO:0000313" key="3">
    <source>
        <dbReference type="Proteomes" id="UP001529510"/>
    </source>
</evidence>
<dbReference type="SUPFAM" id="SSF48726">
    <property type="entry name" value="Immunoglobulin"/>
    <property type="match status" value="1"/>
</dbReference>
<feature type="domain" description="Ig-like" evidence="1">
    <location>
        <begin position="3"/>
        <end position="91"/>
    </location>
</feature>
<gene>
    <name evidence="2" type="ORF">M9458_047972</name>
</gene>
<dbReference type="InterPro" id="IPR007110">
    <property type="entry name" value="Ig-like_dom"/>
</dbReference>
<accession>A0ABD0N7A2</accession>
<dbReference type="SMART" id="SM00408">
    <property type="entry name" value="IGc2"/>
    <property type="match status" value="1"/>
</dbReference>
<evidence type="ECO:0000259" key="1">
    <source>
        <dbReference type="PROSITE" id="PS50835"/>
    </source>
</evidence>
<dbReference type="EMBL" id="JAMKFB020000024">
    <property type="protein sequence ID" value="KAL0156726.1"/>
    <property type="molecule type" value="Genomic_DNA"/>
</dbReference>
<protein>
    <recommendedName>
        <fullName evidence="1">Ig-like domain-containing protein</fullName>
    </recommendedName>
</protein>
<dbReference type="SMART" id="SM00409">
    <property type="entry name" value="IG"/>
    <property type="match status" value="1"/>
</dbReference>
<comment type="caution">
    <text evidence="2">The sequence shown here is derived from an EMBL/GenBank/DDBJ whole genome shotgun (WGS) entry which is preliminary data.</text>
</comment>
<dbReference type="PROSITE" id="PS50835">
    <property type="entry name" value="IG_LIKE"/>
    <property type="match status" value="1"/>
</dbReference>
<dbReference type="FunFam" id="2.60.40.10:FF:000737">
    <property type="entry name" value="brother of CDO isoform X1"/>
    <property type="match status" value="1"/>
</dbReference>
<dbReference type="Gene3D" id="2.60.40.10">
    <property type="entry name" value="Immunoglobulins"/>
    <property type="match status" value="1"/>
</dbReference>
<dbReference type="InterPro" id="IPR013783">
    <property type="entry name" value="Ig-like_fold"/>
</dbReference>
<proteinExistence type="predicted"/>
<evidence type="ECO:0000313" key="2">
    <source>
        <dbReference type="EMBL" id="KAL0156726.1"/>
    </source>
</evidence>
<keyword evidence="3" id="KW-1185">Reference proteome</keyword>
<dbReference type="Pfam" id="PF13895">
    <property type="entry name" value="Ig_2"/>
    <property type="match status" value="1"/>
</dbReference>
<feature type="non-terminal residue" evidence="2">
    <location>
        <position position="93"/>
    </location>
</feature>
<dbReference type="Proteomes" id="UP001529510">
    <property type="component" value="Unassembled WGS sequence"/>
</dbReference>
<dbReference type="InterPro" id="IPR003599">
    <property type="entry name" value="Ig_sub"/>
</dbReference>
<organism evidence="2 3">
    <name type="scientific">Cirrhinus mrigala</name>
    <name type="common">Mrigala</name>
    <dbReference type="NCBI Taxonomy" id="683832"/>
    <lineage>
        <taxon>Eukaryota</taxon>
        <taxon>Metazoa</taxon>
        <taxon>Chordata</taxon>
        <taxon>Craniata</taxon>
        <taxon>Vertebrata</taxon>
        <taxon>Euteleostomi</taxon>
        <taxon>Actinopterygii</taxon>
        <taxon>Neopterygii</taxon>
        <taxon>Teleostei</taxon>
        <taxon>Ostariophysi</taxon>
        <taxon>Cypriniformes</taxon>
        <taxon>Cyprinidae</taxon>
        <taxon>Labeoninae</taxon>
        <taxon>Labeonini</taxon>
        <taxon>Cirrhinus</taxon>
    </lineage>
</organism>